<protein>
    <submittedName>
        <fullName evidence="2">Uncharacterized protein</fullName>
    </submittedName>
</protein>
<dbReference type="EMBL" id="HBGL01003533">
    <property type="protein sequence ID" value="CAD9290400.1"/>
    <property type="molecule type" value="Transcribed_RNA"/>
</dbReference>
<evidence type="ECO:0000256" key="1">
    <source>
        <dbReference type="SAM" id="MobiDB-lite"/>
    </source>
</evidence>
<gene>
    <name evidence="2" type="ORF">SSP0437_LOCUS2713</name>
</gene>
<proteinExistence type="predicted"/>
<feature type="compositionally biased region" description="Polar residues" evidence="1">
    <location>
        <begin position="243"/>
        <end position="255"/>
    </location>
</feature>
<feature type="region of interest" description="Disordered" evidence="1">
    <location>
        <begin position="226"/>
        <end position="256"/>
    </location>
</feature>
<feature type="compositionally biased region" description="Low complexity" evidence="1">
    <location>
        <begin position="227"/>
        <end position="239"/>
    </location>
</feature>
<dbReference type="AlphaFoldDB" id="A0A7S1V7P1"/>
<sequence length="334" mass="36423">MSSPHPPPPPCLHKEKATLCSSCAHRKKKETVDAAVCLFDELAELQLDVKKERDRVAGMVEEREEEEQGKGVVEEKSERRGSCEVAGVAAPSTLYSGAARRRLTMSARRAADYIESQTSYYQSRETNTLRDDRGVVEDHPMVRLTATTSSRRSRTQRALLASLLTMFPLNFTTPSTLSLCGVDFPSSTTALTPAQAQTLSLLLCPLLVAVQSILGIPYTYPLRVSQSPATTSATPSSTPRLVGSSTNSDSATAQSGAEVDVPGWSWTSVGGPWQVFVPTAERAQYEAGARGLLFVWEEVVCQLERWQDVTAEEGRPADHLLPRLLHALRAPPPC</sequence>
<accession>A0A7S1V7P1</accession>
<evidence type="ECO:0000313" key="2">
    <source>
        <dbReference type="EMBL" id="CAD9290400.1"/>
    </source>
</evidence>
<name>A0A7S1V7P1_9EUKA</name>
<organism evidence="2">
    <name type="scientific">Sexangularia sp. CB-2014</name>
    <dbReference type="NCBI Taxonomy" id="1486929"/>
    <lineage>
        <taxon>Eukaryota</taxon>
        <taxon>Amoebozoa</taxon>
        <taxon>Tubulinea</taxon>
        <taxon>Elardia</taxon>
        <taxon>Arcellinida</taxon>
        <taxon>Arcellinida incertae sedis</taxon>
        <taxon>Sexangularia</taxon>
    </lineage>
</organism>
<reference evidence="2" key="1">
    <citation type="submission" date="2021-01" db="EMBL/GenBank/DDBJ databases">
        <authorList>
            <person name="Corre E."/>
            <person name="Pelletier E."/>
            <person name="Niang G."/>
            <person name="Scheremetjew M."/>
            <person name="Finn R."/>
            <person name="Kale V."/>
            <person name="Holt S."/>
            <person name="Cochrane G."/>
            <person name="Meng A."/>
            <person name="Brown T."/>
            <person name="Cohen L."/>
        </authorList>
    </citation>
    <scope>NUCLEOTIDE SEQUENCE</scope>
    <source>
        <strain evidence="2">ATCC 50979</strain>
    </source>
</reference>